<dbReference type="PRINTS" id="PR01210">
    <property type="entry name" value="GGTRANSPTASE"/>
</dbReference>
<evidence type="ECO:0000313" key="1">
    <source>
        <dbReference type="EMBL" id="MFD2237648.1"/>
    </source>
</evidence>
<organism evidence="1 2">
    <name type="scientific">Aureimonas populi</name>
    <dbReference type="NCBI Taxonomy" id="1701758"/>
    <lineage>
        <taxon>Bacteria</taxon>
        <taxon>Pseudomonadati</taxon>
        <taxon>Pseudomonadota</taxon>
        <taxon>Alphaproteobacteria</taxon>
        <taxon>Hyphomicrobiales</taxon>
        <taxon>Aurantimonadaceae</taxon>
        <taxon>Aureimonas</taxon>
    </lineage>
</organism>
<dbReference type="Proteomes" id="UP001597371">
    <property type="component" value="Unassembled WGS sequence"/>
</dbReference>
<name>A0ABW5CLK4_9HYPH</name>
<dbReference type="InterPro" id="IPR052896">
    <property type="entry name" value="GGT-like_enzyme"/>
</dbReference>
<sequence length="528" mass="55428">MFDFFSARRPTTLASEAMIATSHPLSTAAGLEILAQGGNAVDAALAACAVQCVVDPLMTGIGGDCFVLYAPAGQPVKALNGSGRAPAGASVEALKALGVTGLSQTSPHSVTVPGAISAWCRLHDDHGTLPLDRLFARAIGYAENGYPITPRVALDWAASASVVAGDEHAARLFLPGGRAPSTGERHAQPLLGARLREIAAKGAPGLYSGATGAGMATHLRGLGGLHTPEDFADGASAAHWVEPISARYGDYDVYECPPNGQGLAALLILRILAGFDLGNGIGEAERIHLHAEATKLAYHHRDALIADPAHCEGLAETLLSEEVVGTLRARIDPRRAGRPALWDEPEHKDTIYLSVVDRDGNAISFINSIFHAFGSSRLDPASGVLFHSRGASFRLIEGHPNAIAPRKRPMHTIIPGMVFRDGRAVMPFGVMGGQYQAAGHAAFLSNVIDRGLDLQEAMDAPRSFAFDGELQIEPGIDQATRDRLETLGHRLALASSPLGGSQAIRIDHETGLLHGGSDSRKDGMALGF</sequence>
<dbReference type="PANTHER" id="PTHR43881">
    <property type="entry name" value="GAMMA-GLUTAMYLTRANSPEPTIDASE (AFU_ORTHOLOGUE AFUA_4G13580)"/>
    <property type="match status" value="1"/>
</dbReference>
<evidence type="ECO:0000313" key="2">
    <source>
        <dbReference type="Proteomes" id="UP001597371"/>
    </source>
</evidence>
<dbReference type="EMBL" id="JBHUIJ010000010">
    <property type="protein sequence ID" value="MFD2237648.1"/>
    <property type="molecule type" value="Genomic_DNA"/>
</dbReference>
<dbReference type="SUPFAM" id="SSF56235">
    <property type="entry name" value="N-terminal nucleophile aminohydrolases (Ntn hydrolases)"/>
    <property type="match status" value="1"/>
</dbReference>
<reference evidence="2" key="1">
    <citation type="journal article" date="2019" name="Int. J. Syst. Evol. Microbiol.">
        <title>The Global Catalogue of Microorganisms (GCM) 10K type strain sequencing project: providing services to taxonomists for standard genome sequencing and annotation.</title>
        <authorList>
            <consortium name="The Broad Institute Genomics Platform"/>
            <consortium name="The Broad Institute Genome Sequencing Center for Infectious Disease"/>
            <person name="Wu L."/>
            <person name="Ma J."/>
        </authorList>
    </citation>
    <scope>NUCLEOTIDE SEQUENCE [LARGE SCALE GENOMIC DNA]</scope>
    <source>
        <strain evidence="2">ZS-35-S2</strain>
    </source>
</reference>
<dbReference type="Gene3D" id="1.10.246.130">
    <property type="match status" value="1"/>
</dbReference>
<dbReference type="Pfam" id="PF01019">
    <property type="entry name" value="G_glu_transpept"/>
    <property type="match status" value="1"/>
</dbReference>
<comment type="caution">
    <text evidence="1">The sequence shown here is derived from an EMBL/GenBank/DDBJ whole genome shotgun (WGS) entry which is preliminary data.</text>
</comment>
<gene>
    <name evidence="1" type="ORF">ACFSKQ_09230</name>
</gene>
<accession>A0ABW5CLK4</accession>
<dbReference type="InterPro" id="IPR029055">
    <property type="entry name" value="Ntn_hydrolases_N"/>
</dbReference>
<dbReference type="PANTHER" id="PTHR43881:SF1">
    <property type="entry name" value="GAMMA-GLUTAMYLTRANSPEPTIDASE (AFU_ORTHOLOGUE AFUA_4G13580)"/>
    <property type="match status" value="1"/>
</dbReference>
<proteinExistence type="predicted"/>
<keyword evidence="2" id="KW-1185">Reference proteome</keyword>
<dbReference type="RefSeq" id="WP_245195626.1">
    <property type="nucleotide sequence ID" value="NZ_CP072611.1"/>
</dbReference>
<protein>
    <submittedName>
        <fullName evidence="1">Gamma-glutamyltransferase family protein</fullName>
    </submittedName>
</protein>
<dbReference type="Gene3D" id="3.60.20.40">
    <property type="match status" value="1"/>
</dbReference>
<dbReference type="InterPro" id="IPR043138">
    <property type="entry name" value="GGT_lsub"/>
</dbReference>
<dbReference type="InterPro" id="IPR043137">
    <property type="entry name" value="GGT_ssub_C"/>
</dbReference>